<evidence type="ECO:0000313" key="2">
    <source>
        <dbReference type="Proteomes" id="UP001187682"/>
    </source>
</evidence>
<proteinExistence type="predicted"/>
<comment type="caution">
    <text evidence="1">The sequence shown here is derived from an EMBL/GenBank/DDBJ whole genome shotgun (WGS) entry which is preliminary data.</text>
</comment>
<dbReference type="EMBL" id="ONZQ02000021">
    <property type="protein sequence ID" value="SPO07520.1"/>
    <property type="molecule type" value="Genomic_DNA"/>
</dbReference>
<organism evidence="1 2">
    <name type="scientific">Cephalotrichum gorgonifer</name>
    <dbReference type="NCBI Taxonomy" id="2041049"/>
    <lineage>
        <taxon>Eukaryota</taxon>
        <taxon>Fungi</taxon>
        <taxon>Dikarya</taxon>
        <taxon>Ascomycota</taxon>
        <taxon>Pezizomycotina</taxon>
        <taxon>Sordariomycetes</taxon>
        <taxon>Hypocreomycetidae</taxon>
        <taxon>Microascales</taxon>
        <taxon>Microascaceae</taxon>
        <taxon>Cephalotrichum</taxon>
    </lineage>
</organism>
<dbReference type="AlphaFoldDB" id="A0AAE8N767"/>
<dbReference type="PANTHER" id="PTHR40619:SF3">
    <property type="entry name" value="FUNGAL STAND N-TERMINAL GOODBYE DOMAIN-CONTAINING PROTEIN"/>
    <property type="match status" value="1"/>
</dbReference>
<protein>
    <submittedName>
        <fullName evidence="1">Uncharacterized protein</fullName>
    </submittedName>
</protein>
<name>A0AAE8N767_9PEZI</name>
<gene>
    <name evidence="1" type="ORF">DNG_10214</name>
</gene>
<reference evidence="1" key="1">
    <citation type="submission" date="2018-03" db="EMBL/GenBank/DDBJ databases">
        <authorList>
            <person name="Guldener U."/>
        </authorList>
    </citation>
    <scope>NUCLEOTIDE SEQUENCE</scope>
</reference>
<keyword evidence="2" id="KW-1185">Reference proteome</keyword>
<dbReference type="PANTHER" id="PTHR40619">
    <property type="entry name" value="FUNGAL STAND N-TERMINAL GOODBYE DOMAIN-CONTAINING PROTEIN"/>
    <property type="match status" value="1"/>
</dbReference>
<accession>A0AAE8N767</accession>
<evidence type="ECO:0000313" key="1">
    <source>
        <dbReference type="EMBL" id="SPO07520.1"/>
    </source>
</evidence>
<sequence>MQNPDIEEETPQTRTGFIYRWQLCHLLAVEYNLVPPRADHNAADVALTELHTNAAQALNHSTPLKKIFSKMPRGLLAWFDHGTSSFLISIEPETPQKKVLSKTSTMIGLFGSVRSLESTVKVLTFFCGRHTADGATFQGGSGLMRALTLQLVSIIPIPLVPLPKGNDQSDVVKQLEAGDLEMIFSVFTTALEQLSEDITVFVLIHGAANWNSTEDRRGGICTVVQSLREEVMRLRNVNRGPWIKVLVTNPSSDQTAEWSITEEDIIRLDG</sequence>
<dbReference type="Proteomes" id="UP001187682">
    <property type="component" value="Unassembled WGS sequence"/>
</dbReference>